<dbReference type="WBParaSite" id="PS1159_v2.g16492.t1">
    <property type="protein sequence ID" value="PS1159_v2.g16492.t1"/>
    <property type="gene ID" value="PS1159_v2.g16492"/>
</dbReference>
<accession>A0AC35FE02</accession>
<proteinExistence type="predicted"/>
<protein>
    <submittedName>
        <fullName evidence="2">Uncharacterized protein</fullName>
    </submittedName>
</protein>
<reference evidence="2" key="1">
    <citation type="submission" date="2022-11" db="UniProtKB">
        <authorList>
            <consortium name="WormBaseParasite"/>
        </authorList>
    </citation>
    <scope>IDENTIFICATION</scope>
</reference>
<dbReference type="Proteomes" id="UP000887580">
    <property type="component" value="Unplaced"/>
</dbReference>
<sequence length="426" mass="49483">MDGCILSGIKAIHNFSDVAVVFEYVDCCISEEIKCFLQDLLEHRKLMFENFYIPLNEILFIASLNDTDFINENLKDKSTIIYEKDLNKSEFYVVPEHIHDTLSLEAFQYLFGVIRNHENYMFNISNINENIKSDIISELNSIFEKALIKKSFSSLDFASIVESEIEEALPSYQNLNKWLSKSSHPTKKVLCYAGDAMHFTLLNEENIQLQFFKTNEKIVLKQNNTNFISQMPFQFLPNLGFNVHRGFISADLLENINKIIDNVFVNNYDKRTFSELSLIISKEITKFQQKPWECFITNDTKNIYKTFFPAEFIHYLLPSLGLPYSIIVYRQILSPRIKHFHLKHKATITGTFLDDILQSFGRKALVSLVTNDKTGLKKSLTDLFQTEAFTLLSGFSIEGFEYYKNNFILKNYVFISCNDISMLAFS</sequence>
<evidence type="ECO:0000313" key="1">
    <source>
        <dbReference type="Proteomes" id="UP000887580"/>
    </source>
</evidence>
<name>A0AC35FE02_9BILA</name>
<evidence type="ECO:0000313" key="2">
    <source>
        <dbReference type="WBParaSite" id="PS1159_v2.g16492.t1"/>
    </source>
</evidence>
<organism evidence="1 2">
    <name type="scientific">Panagrolaimus sp. PS1159</name>
    <dbReference type="NCBI Taxonomy" id="55785"/>
    <lineage>
        <taxon>Eukaryota</taxon>
        <taxon>Metazoa</taxon>
        <taxon>Ecdysozoa</taxon>
        <taxon>Nematoda</taxon>
        <taxon>Chromadorea</taxon>
        <taxon>Rhabditida</taxon>
        <taxon>Tylenchina</taxon>
        <taxon>Panagrolaimomorpha</taxon>
        <taxon>Panagrolaimoidea</taxon>
        <taxon>Panagrolaimidae</taxon>
        <taxon>Panagrolaimus</taxon>
    </lineage>
</organism>